<dbReference type="AlphaFoldDB" id="A0A194VZ87"/>
<feature type="region of interest" description="Disordered" evidence="1">
    <location>
        <begin position="28"/>
        <end position="130"/>
    </location>
</feature>
<evidence type="ECO:0000256" key="1">
    <source>
        <dbReference type="SAM" id="MobiDB-lite"/>
    </source>
</evidence>
<accession>A0A194VZ87</accession>
<gene>
    <name evidence="3" type="ORF">VM1G_05491</name>
</gene>
<feature type="domain" description="GDS1 winged helix" evidence="2">
    <location>
        <begin position="131"/>
        <end position="223"/>
    </location>
</feature>
<sequence>MPYNTRRKSLSLPSLGIHVPVTLAERDAARAAANARRQSRSPSNSASPPATSSMTPPASSFSPRTPSSPADNMDAQTNPKKVKRSHANHDAPAAKRRQTDANTPPLSPPRSRASSVEMKDADDSTPASKIDLSSINDEIVEAVIVQLQSTDNRPHIVKELAAVLMQQLRIVQQSANPCAIISSRLSTYLKRSCWNANNPCPLAKELETVHPRRTYFYLTTCPHGPLPDPTMSALAAAHARTLVTPSATSASEDDADEERRRELSPSPEVDLSSPEFDDMEDDMPMPVTPVGSFSGRHPTAAQHQRGASPPLEKDEKEFTQTADGLQKRKLNGELLNAKSEPADQTMELDEHKDDSLFAEPKVTTSHTPSMAFIAASPAMRPTFSLSMKRESEVDTWAKYDSLLEWDRSPETVELDELDCLLNDF</sequence>
<feature type="compositionally biased region" description="Basic and acidic residues" evidence="1">
    <location>
        <begin position="87"/>
        <end position="99"/>
    </location>
</feature>
<dbReference type="Pfam" id="PF25318">
    <property type="entry name" value="WHD_GDS1"/>
    <property type="match status" value="1"/>
</dbReference>
<organism evidence="3 4">
    <name type="scientific">Cytospora mali</name>
    <name type="common">Apple Valsa canker fungus</name>
    <name type="synonym">Valsa mali</name>
    <dbReference type="NCBI Taxonomy" id="578113"/>
    <lineage>
        <taxon>Eukaryota</taxon>
        <taxon>Fungi</taxon>
        <taxon>Dikarya</taxon>
        <taxon>Ascomycota</taxon>
        <taxon>Pezizomycotina</taxon>
        <taxon>Sordariomycetes</taxon>
        <taxon>Sordariomycetidae</taxon>
        <taxon>Diaporthales</taxon>
        <taxon>Cytosporaceae</taxon>
        <taxon>Cytospora</taxon>
    </lineage>
</organism>
<protein>
    <recommendedName>
        <fullName evidence="2">GDS1 winged helix domain-containing protein</fullName>
    </recommendedName>
</protein>
<feature type="region of interest" description="Disordered" evidence="1">
    <location>
        <begin position="243"/>
        <end position="346"/>
    </location>
</feature>
<feature type="compositionally biased region" description="Polar residues" evidence="1">
    <location>
        <begin position="64"/>
        <end position="79"/>
    </location>
</feature>
<evidence type="ECO:0000313" key="3">
    <source>
        <dbReference type="EMBL" id="KUI69529.1"/>
    </source>
</evidence>
<reference evidence="3" key="1">
    <citation type="submission" date="2014-12" db="EMBL/GenBank/DDBJ databases">
        <title>Genome Sequence of Valsa Canker Pathogens Uncovers a Specific Adaption of Colonization on Woody Bark.</title>
        <authorList>
            <person name="Yin Z."/>
            <person name="Liu H."/>
            <person name="Gao X."/>
            <person name="Li Z."/>
            <person name="Song N."/>
            <person name="Ke X."/>
            <person name="Dai Q."/>
            <person name="Wu Y."/>
            <person name="Sun Y."/>
            <person name="Xu J.-R."/>
            <person name="Kang Z.K."/>
            <person name="Wang L."/>
            <person name="Huang L."/>
        </authorList>
    </citation>
    <scope>NUCLEOTIDE SEQUENCE [LARGE SCALE GENOMIC DNA]</scope>
    <source>
        <strain evidence="3">03-8</strain>
    </source>
</reference>
<evidence type="ECO:0000259" key="2">
    <source>
        <dbReference type="Pfam" id="PF25318"/>
    </source>
</evidence>
<dbReference type="InterPro" id="IPR057511">
    <property type="entry name" value="WH_GDS1"/>
</dbReference>
<name>A0A194VZ87_CYTMA</name>
<feature type="compositionally biased region" description="Low complexity" evidence="1">
    <location>
        <begin position="30"/>
        <end position="63"/>
    </location>
</feature>
<proteinExistence type="predicted"/>
<evidence type="ECO:0000313" key="4">
    <source>
        <dbReference type="Proteomes" id="UP000078559"/>
    </source>
</evidence>
<dbReference type="Proteomes" id="UP000078559">
    <property type="component" value="Chromosome 5"/>
</dbReference>
<dbReference type="OrthoDB" id="4150221at2759"/>
<dbReference type="EMBL" id="CM003102">
    <property type="protein sequence ID" value="KUI69529.1"/>
    <property type="molecule type" value="Genomic_DNA"/>
</dbReference>
<keyword evidence="4" id="KW-1185">Reference proteome</keyword>